<reference evidence="2 3" key="1">
    <citation type="journal article" date="2018" name="Sci. Rep.">
        <title>Comparative genomics provides insights into the lifestyle and reveals functional heterogeneity of dark septate endophytic fungi.</title>
        <authorList>
            <person name="Knapp D.G."/>
            <person name="Nemeth J.B."/>
            <person name="Barry K."/>
            <person name="Hainaut M."/>
            <person name="Henrissat B."/>
            <person name="Johnson J."/>
            <person name="Kuo A."/>
            <person name="Lim J.H.P."/>
            <person name="Lipzen A."/>
            <person name="Nolan M."/>
            <person name="Ohm R.A."/>
            <person name="Tamas L."/>
            <person name="Grigoriev I.V."/>
            <person name="Spatafora J.W."/>
            <person name="Nagy L.G."/>
            <person name="Kovacs G.M."/>
        </authorList>
    </citation>
    <scope>NUCLEOTIDE SEQUENCE [LARGE SCALE GENOMIC DNA]</scope>
    <source>
        <strain evidence="2 3">DSE2036</strain>
    </source>
</reference>
<organism evidence="2 3">
    <name type="scientific">Periconia macrospinosa</name>
    <dbReference type="NCBI Taxonomy" id="97972"/>
    <lineage>
        <taxon>Eukaryota</taxon>
        <taxon>Fungi</taxon>
        <taxon>Dikarya</taxon>
        <taxon>Ascomycota</taxon>
        <taxon>Pezizomycotina</taxon>
        <taxon>Dothideomycetes</taxon>
        <taxon>Pleosporomycetidae</taxon>
        <taxon>Pleosporales</taxon>
        <taxon>Massarineae</taxon>
        <taxon>Periconiaceae</taxon>
        <taxon>Periconia</taxon>
    </lineage>
</organism>
<dbReference type="AlphaFoldDB" id="A0A2V1DX75"/>
<dbReference type="Proteomes" id="UP000244855">
    <property type="component" value="Unassembled WGS sequence"/>
</dbReference>
<proteinExistence type="predicted"/>
<dbReference type="EMBL" id="KZ805351">
    <property type="protein sequence ID" value="PVI01855.1"/>
    <property type="molecule type" value="Genomic_DNA"/>
</dbReference>
<protein>
    <submittedName>
        <fullName evidence="2">Uncharacterized protein</fullName>
    </submittedName>
</protein>
<keyword evidence="3" id="KW-1185">Reference proteome</keyword>
<evidence type="ECO:0000313" key="2">
    <source>
        <dbReference type="EMBL" id="PVI01855.1"/>
    </source>
</evidence>
<name>A0A2V1DX75_9PLEO</name>
<feature type="region of interest" description="Disordered" evidence="1">
    <location>
        <begin position="1"/>
        <end position="27"/>
    </location>
</feature>
<sequence>MSASLKPQVSLAPVGERHGKIASSDRRRRLAVSGCRDASCTLYPAETGKALLRLTRRFGHILAHSTRIATPPSLGVPGGRLSPLHLHPEPTLGRRAAVEGACVPAQCAA</sequence>
<feature type="compositionally biased region" description="Basic and acidic residues" evidence="1">
    <location>
        <begin position="15"/>
        <end position="25"/>
    </location>
</feature>
<gene>
    <name evidence="2" type="ORF">DM02DRAFT_654105</name>
</gene>
<evidence type="ECO:0000256" key="1">
    <source>
        <dbReference type="SAM" id="MobiDB-lite"/>
    </source>
</evidence>
<evidence type="ECO:0000313" key="3">
    <source>
        <dbReference type="Proteomes" id="UP000244855"/>
    </source>
</evidence>
<accession>A0A2V1DX75</accession>